<dbReference type="GO" id="GO:0003677">
    <property type="term" value="F:DNA binding"/>
    <property type="evidence" value="ECO:0007669"/>
    <property type="project" value="InterPro"/>
</dbReference>
<dbReference type="PANTHER" id="PTHR43133:SF46">
    <property type="entry name" value="RNA POLYMERASE SIGMA-70 FACTOR ECF SUBFAMILY"/>
    <property type="match status" value="1"/>
</dbReference>
<dbReference type="OrthoDB" id="659569at2"/>
<accession>A0A1H4BGE7</accession>
<dbReference type="SUPFAM" id="SSF88946">
    <property type="entry name" value="Sigma2 domain of RNA polymerase sigma factors"/>
    <property type="match status" value="1"/>
</dbReference>
<keyword evidence="3" id="KW-0731">Sigma factor</keyword>
<keyword evidence="2" id="KW-0805">Transcription regulation</keyword>
<evidence type="ECO:0000256" key="2">
    <source>
        <dbReference type="ARBA" id="ARBA00023015"/>
    </source>
</evidence>
<organism evidence="7 8">
    <name type="scientific">Arachidicoccus rhizosphaerae</name>
    <dbReference type="NCBI Taxonomy" id="551991"/>
    <lineage>
        <taxon>Bacteria</taxon>
        <taxon>Pseudomonadati</taxon>
        <taxon>Bacteroidota</taxon>
        <taxon>Chitinophagia</taxon>
        <taxon>Chitinophagales</taxon>
        <taxon>Chitinophagaceae</taxon>
        <taxon>Arachidicoccus</taxon>
    </lineage>
</organism>
<sequence>MRILQAYDDHTLMEQIKNDDQAAFEVLFDRYNGLLISHVYQRIRDISEAEDVVQDIFIKLWERRNEIACTNIAGYLFTAARNKVLNLIKHRQVIVQYENDFKRFAAAHPMNSTEHQLEKKELEAILDAEIKKLSPRMRQVFLMSRKEQLSHQQIADQLGITKFTVNDHIKASLRILKAKIGVIILLILWTGHLNP</sequence>
<evidence type="ECO:0000256" key="1">
    <source>
        <dbReference type="ARBA" id="ARBA00010641"/>
    </source>
</evidence>
<dbReference type="STRING" id="551991.SAMN05192529_12120"/>
<evidence type="ECO:0000259" key="5">
    <source>
        <dbReference type="Pfam" id="PF04542"/>
    </source>
</evidence>
<dbReference type="SUPFAM" id="SSF88659">
    <property type="entry name" value="Sigma3 and sigma4 domains of RNA polymerase sigma factors"/>
    <property type="match status" value="1"/>
</dbReference>
<dbReference type="GO" id="GO:0016987">
    <property type="term" value="F:sigma factor activity"/>
    <property type="evidence" value="ECO:0007669"/>
    <property type="project" value="UniProtKB-KW"/>
</dbReference>
<dbReference type="GO" id="GO:0006352">
    <property type="term" value="P:DNA-templated transcription initiation"/>
    <property type="evidence" value="ECO:0007669"/>
    <property type="project" value="InterPro"/>
</dbReference>
<dbReference type="Proteomes" id="UP000199041">
    <property type="component" value="Unassembled WGS sequence"/>
</dbReference>
<keyword evidence="4" id="KW-0804">Transcription</keyword>
<dbReference type="Pfam" id="PF08281">
    <property type="entry name" value="Sigma70_r4_2"/>
    <property type="match status" value="1"/>
</dbReference>
<gene>
    <name evidence="7" type="ORF">SAMN05192529_12120</name>
</gene>
<dbReference type="Gene3D" id="1.10.10.10">
    <property type="entry name" value="Winged helix-like DNA-binding domain superfamily/Winged helix DNA-binding domain"/>
    <property type="match status" value="1"/>
</dbReference>
<dbReference type="InterPro" id="IPR013324">
    <property type="entry name" value="RNA_pol_sigma_r3/r4-like"/>
</dbReference>
<evidence type="ECO:0000256" key="4">
    <source>
        <dbReference type="ARBA" id="ARBA00023163"/>
    </source>
</evidence>
<evidence type="ECO:0000313" key="7">
    <source>
        <dbReference type="EMBL" id="SEA47134.1"/>
    </source>
</evidence>
<feature type="domain" description="RNA polymerase sigma factor 70 region 4 type 2" evidence="6">
    <location>
        <begin position="125"/>
        <end position="173"/>
    </location>
</feature>
<dbReference type="Pfam" id="PF04542">
    <property type="entry name" value="Sigma70_r2"/>
    <property type="match status" value="1"/>
</dbReference>
<dbReference type="InterPro" id="IPR014327">
    <property type="entry name" value="RNA_pol_sigma70_bacteroid"/>
</dbReference>
<dbReference type="InterPro" id="IPR013325">
    <property type="entry name" value="RNA_pol_sigma_r2"/>
</dbReference>
<proteinExistence type="inferred from homology"/>
<dbReference type="NCBIfam" id="TIGR02985">
    <property type="entry name" value="Sig70_bacteroi1"/>
    <property type="match status" value="1"/>
</dbReference>
<dbReference type="AlphaFoldDB" id="A0A1H4BGE7"/>
<comment type="similarity">
    <text evidence="1">Belongs to the sigma-70 factor family. ECF subfamily.</text>
</comment>
<dbReference type="EMBL" id="FNQY01000021">
    <property type="protein sequence ID" value="SEA47134.1"/>
    <property type="molecule type" value="Genomic_DNA"/>
</dbReference>
<keyword evidence="8" id="KW-1185">Reference proteome</keyword>
<evidence type="ECO:0000256" key="3">
    <source>
        <dbReference type="ARBA" id="ARBA00023082"/>
    </source>
</evidence>
<dbReference type="NCBIfam" id="TIGR02937">
    <property type="entry name" value="sigma70-ECF"/>
    <property type="match status" value="1"/>
</dbReference>
<dbReference type="InterPro" id="IPR014284">
    <property type="entry name" value="RNA_pol_sigma-70_dom"/>
</dbReference>
<dbReference type="InterPro" id="IPR039425">
    <property type="entry name" value="RNA_pol_sigma-70-like"/>
</dbReference>
<dbReference type="Gene3D" id="1.10.1740.10">
    <property type="match status" value="1"/>
</dbReference>
<name>A0A1H4BGE7_9BACT</name>
<dbReference type="InterPro" id="IPR036388">
    <property type="entry name" value="WH-like_DNA-bd_sf"/>
</dbReference>
<dbReference type="InterPro" id="IPR007627">
    <property type="entry name" value="RNA_pol_sigma70_r2"/>
</dbReference>
<protein>
    <submittedName>
        <fullName evidence="7">RNA polymerase sigma-70 factor, ECF subfamily</fullName>
    </submittedName>
</protein>
<reference evidence="7 8" key="1">
    <citation type="submission" date="2016-10" db="EMBL/GenBank/DDBJ databases">
        <authorList>
            <person name="de Groot N.N."/>
        </authorList>
    </citation>
    <scope>NUCLEOTIDE SEQUENCE [LARGE SCALE GENOMIC DNA]</scope>
    <source>
        <strain evidence="7 8">Vu-144</strain>
    </source>
</reference>
<evidence type="ECO:0000259" key="6">
    <source>
        <dbReference type="Pfam" id="PF08281"/>
    </source>
</evidence>
<dbReference type="PANTHER" id="PTHR43133">
    <property type="entry name" value="RNA POLYMERASE ECF-TYPE SIGMA FACTO"/>
    <property type="match status" value="1"/>
</dbReference>
<dbReference type="RefSeq" id="WP_091400103.1">
    <property type="nucleotide sequence ID" value="NZ_FNQY01000021.1"/>
</dbReference>
<feature type="domain" description="RNA polymerase sigma-70 region 2" evidence="5">
    <location>
        <begin position="27"/>
        <end position="92"/>
    </location>
</feature>
<evidence type="ECO:0000313" key="8">
    <source>
        <dbReference type="Proteomes" id="UP000199041"/>
    </source>
</evidence>
<dbReference type="InterPro" id="IPR013249">
    <property type="entry name" value="RNA_pol_sigma70_r4_t2"/>
</dbReference>